<organism evidence="1">
    <name type="scientific">Arundo donax</name>
    <name type="common">Giant reed</name>
    <name type="synonym">Donax arundinaceus</name>
    <dbReference type="NCBI Taxonomy" id="35708"/>
    <lineage>
        <taxon>Eukaryota</taxon>
        <taxon>Viridiplantae</taxon>
        <taxon>Streptophyta</taxon>
        <taxon>Embryophyta</taxon>
        <taxon>Tracheophyta</taxon>
        <taxon>Spermatophyta</taxon>
        <taxon>Magnoliopsida</taxon>
        <taxon>Liliopsida</taxon>
        <taxon>Poales</taxon>
        <taxon>Poaceae</taxon>
        <taxon>PACMAD clade</taxon>
        <taxon>Arundinoideae</taxon>
        <taxon>Arundineae</taxon>
        <taxon>Arundo</taxon>
    </lineage>
</organism>
<accession>A0A0A8YYV4</accession>
<name>A0A0A8YYV4_ARUDO</name>
<protein>
    <submittedName>
        <fullName evidence="1">Uncharacterized protein</fullName>
    </submittedName>
</protein>
<proteinExistence type="predicted"/>
<reference evidence="1" key="1">
    <citation type="submission" date="2014-09" db="EMBL/GenBank/DDBJ databases">
        <authorList>
            <person name="Magalhaes I.L.F."/>
            <person name="Oliveira U."/>
            <person name="Santos F.R."/>
            <person name="Vidigal T.H.D.A."/>
            <person name="Brescovit A.D."/>
            <person name="Santos A.J."/>
        </authorList>
    </citation>
    <scope>NUCLEOTIDE SEQUENCE</scope>
    <source>
        <tissue evidence="1">Shoot tissue taken approximately 20 cm above the soil surface</tissue>
    </source>
</reference>
<evidence type="ECO:0000313" key="1">
    <source>
        <dbReference type="EMBL" id="JAD29640.1"/>
    </source>
</evidence>
<reference evidence="1" key="2">
    <citation type="journal article" date="2015" name="Data Brief">
        <title>Shoot transcriptome of the giant reed, Arundo donax.</title>
        <authorList>
            <person name="Barrero R.A."/>
            <person name="Guerrero F.D."/>
            <person name="Moolhuijzen P."/>
            <person name="Goolsby J.A."/>
            <person name="Tidwell J."/>
            <person name="Bellgard S.E."/>
            <person name="Bellgard M.I."/>
        </authorList>
    </citation>
    <scope>NUCLEOTIDE SEQUENCE</scope>
    <source>
        <tissue evidence="1">Shoot tissue taken approximately 20 cm above the soil surface</tissue>
    </source>
</reference>
<sequence length="15" mass="1858">MVEFPLYFLFGLLLR</sequence>
<dbReference type="EMBL" id="GBRH01268255">
    <property type="protein sequence ID" value="JAD29640.1"/>
    <property type="molecule type" value="Transcribed_RNA"/>
</dbReference>